<name>A0ABV0BZE8_9SPHI</name>
<dbReference type="Pfam" id="PF14595">
    <property type="entry name" value="Thioredoxin_9"/>
    <property type="match status" value="1"/>
</dbReference>
<dbReference type="Gene3D" id="3.40.30.10">
    <property type="entry name" value="Glutaredoxin"/>
    <property type="match status" value="1"/>
</dbReference>
<proteinExistence type="predicted"/>
<keyword evidence="2" id="KW-1185">Reference proteome</keyword>
<accession>A0ABV0BZE8</accession>
<protein>
    <submittedName>
        <fullName evidence="1">Thioredoxin family protein</fullName>
    </submittedName>
</protein>
<organism evidence="1 2">
    <name type="scientific">Sphingobacterium kitahiroshimense</name>
    <dbReference type="NCBI Taxonomy" id="470446"/>
    <lineage>
        <taxon>Bacteria</taxon>
        <taxon>Pseudomonadati</taxon>
        <taxon>Bacteroidota</taxon>
        <taxon>Sphingobacteriia</taxon>
        <taxon>Sphingobacteriales</taxon>
        <taxon>Sphingobacteriaceae</taxon>
        <taxon>Sphingobacterium</taxon>
    </lineage>
</organism>
<evidence type="ECO:0000313" key="1">
    <source>
        <dbReference type="EMBL" id="MEN5378864.1"/>
    </source>
</evidence>
<comment type="caution">
    <text evidence="1">The sequence shown here is derived from an EMBL/GenBank/DDBJ whole genome shotgun (WGS) entry which is preliminary data.</text>
</comment>
<dbReference type="RefSeq" id="WP_346581727.1">
    <property type="nucleotide sequence ID" value="NZ_JBDJNQ010000008.1"/>
</dbReference>
<reference evidence="1 2" key="1">
    <citation type="submission" date="2024-04" db="EMBL/GenBank/DDBJ databases">
        <title>WGS of bacteria from Torrens River.</title>
        <authorList>
            <person name="Wyrsch E.R."/>
            <person name="Drigo B."/>
        </authorList>
    </citation>
    <scope>NUCLEOTIDE SEQUENCE [LARGE SCALE GENOMIC DNA]</scope>
    <source>
        <strain evidence="1 2">TWI391</strain>
    </source>
</reference>
<sequence length="147" mass="17125">MNTSIDNVENYIPDSDQKAVFKSKNFKGKIMIVAEGWCIDSCQSVSIIHKFFGEEHPVKIIYRDQNKEWLAQFVTDESQSVPIVFIIDNEFNLIAHWGPRPQNGQKLLKKFKSSSENFCQDTFLLDLNIYYDRNNGFDIIDEILQLI</sequence>
<evidence type="ECO:0000313" key="2">
    <source>
        <dbReference type="Proteomes" id="UP001409291"/>
    </source>
</evidence>
<gene>
    <name evidence="1" type="ORF">ABE541_16500</name>
</gene>
<dbReference type="EMBL" id="JBDJNQ010000008">
    <property type="protein sequence ID" value="MEN5378864.1"/>
    <property type="molecule type" value="Genomic_DNA"/>
</dbReference>
<dbReference type="Proteomes" id="UP001409291">
    <property type="component" value="Unassembled WGS sequence"/>
</dbReference>